<dbReference type="InterPro" id="IPR012851">
    <property type="entry name" value="Spore_coat_CotF-like"/>
</dbReference>
<keyword evidence="4" id="KW-0946">Virion</keyword>
<dbReference type="Pfam" id="PF07875">
    <property type="entry name" value="Coat_F"/>
    <property type="match status" value="1"/>
</dbReference>
<reference evidence="4" key="1">
    <citation type="journal article" date="2023" name="Int. J. Syst. Evol. Microbiol.">
        <title>&lt;i&gt;Clostridium folliculivorans&lt;/i&gt; sp. nov., isolated from soil samples of an organic paddy in Japan.</title>
        <authorList>
            <person name="Tazawa J."/>
            <person name="Kobayashi H."/>
            <person name="Tanizawa Y."/>
            <person name="Uchino A."/>
            <person name="Tanaka F."/>
            <person name="Urashima Y."/>
            <person name="Miura S."/>
            <person name="Sakamoto M."/>
            <person name="Ohkuma M."/>
            <person name="Tohno M."/>
        </authorList>
    </citation>
    <scope>NUCLEOTIDE SEQUENCE</scope>
    <source>
        <strain evidence="4">D1-1</strain>
    </source>
</reference>
<dbReference type="InterPro" id="IPR012347">
    <property type="entry name" value="Ferritin-like"/>
</dbReference>
<comment type="caution">
    <text evidence="4">The sequence shown here is derived from an EMBL/GenBank/DDBJ whole genome shotgun (WGS) entry which is preliminary data.</text>
</comment>
<evidence type="ECO:0000256" key="2">
    <source>
        <dbReference type="ARBA" id="ARBA00024325"/>
    </source>
</evidence>
<dbReference type="PANTHER" id="PTHR39183">
    <property type="entry name" value="SPORE COAT PROTEIN F-LIKE PROTEIN YHCQ"/>
    <property type="match status" value="1"/>
</dbReference>
<sequence>MNSVIENLTGLNKMSDQLIATDFLLSAKSAVRNYSIALTEATTPELRLTLRNHLNAAIATHEKIFNYMLNKGYYNAYDIAEQFKIDMQTTDTSLNLKETADNFLSNLLK</sequence>
<dbReference type="PANTHER" id="PTHR39183:SF1">
    <property type="entry name" value="SPORE COAT PROTEIN F-LIKE PROTEIN YHCQ"/>
    <property type="match status" value="1"/>
</dbReference>
<keyword evidence="4" id="KW-0167">Capsid protein</keyword>
<accession>A0A9W6DAF4</accession>
<keyword evidence="5" id="KW-1185">Reference proteome</keyword>
<evidence type="ECO:0000256" key="3">
    <source>
        <dbReference type="ARBA" id="ARBA00024344"/>
    </source>
</evidence>
<dbReference type="GO" id="GO:0030435">
    <property type="term" value="P:sporulation resulting in formation of a cellular spore"/>
    <property type="evidence" value="ECO:0007669"/>
    <property type="project" value="UniProtKB-KW"/>
</dbReference>
<keyword evidence="1" id="KW-0749">Sporulation</keyword>
<gene>
    <name evidence="4" type="ORF">CFOLD11_14440</name>
</gene>
<dbReference type="Proteomes" id="UP001057868">
    <property type="component" value="Unassembled WGS sequence"/>
</dbReference>
<protein>
    <submittedName>
        <fullName evidence="4">Spore coat protein</fullName>
    </submittedName>
</protein>
<dbReference type="RefSeq" id="WP_261851636.1">
    <property type="nucleotide sequence ID" value="NZ_BQXY01000002.1"/>
</dbReference>
<dbReference type="AlphaFoldDB" id="A0A9W6DAF4"/>
<evidence type="ECO:0000313" key="5">
    <source>
        <dbReference type="Proteomes" id="UP001057868"/>
    </source>
</evidence>
<comment type="subcellular location">
    <subcellularLocation>
        <location evidence="2">Spore coat</location>
    </subcellularLocation>
</comment>
<dbReference type="EMBL" id="BQXY01000002">
    <property type="protein sequence ID" value="GKU24618.1"/>
    <property type="molecule type" value="Genomic_DNA"/>
</dbReference>
<dbReference type="Gene3D" id="1.20.1260.10">
    <property type="match status" value="1"/>
</dbReference>
<organism evidence="4 5">
    <name type="scientific">Clostridium folliculivorans</name>
    <dbReference type="NCBI Taxonomy" id="2886038"/>
    <lineage>
        <taxon>Bacteria</taxon>
        <taxon>Bacillati</taxon>
        <taxon>Bacillota</taxon>
        <taxon>Clostridia</taxon>
        <taxon>Eubacteriales</taxon>
        <taxon>Clostridiaceae</taxon>
        <taxon>Clostridium</taxon>
    </lineage>
</organism>
<evidence type="ECO:0000313" key="4">
    <source>
        <dbReference type="EMBL" id="GKU24618.1"/>
    </source>
</evidence>
<evidence type="ECO:0000256" key="1">
    <source>
        <dbReference type="ARBA" id="ARBA00022969"/>
    </source>
</evidence>
<name>A0A9W6DAF4_9CLOT</name>
<comment type="similarity">
    <text evidence="3">Belongs to the CotF family.</text>
</comment>
<proteinExistence type="inferred from homology"/>